<gene>
    <name evidence="2" type="ORF">SAMN02982922_4226</name>
</gene>
<name>A0A1X7PGP6_9HYPH</name>
<evidence type="ECO:0000313" key="2">
    <source>
        <dbReference type="EMBL" id="SMH50683.1"/>
    </source>
</evidence>
<feature type="chain" id="PRO_5012914318" evidence="1">
    <location>
        <begin position="27"/>
        <end position="123"/>
    </location>
</feature>
<reference evidence="3" key="1">
    <citation type="submission" date="2017-04" db="EMBL/GenBank/DDBJ databases">
        <authorList>
            <person name="Varghese N."/>
            <person name="Submissions S."/>
        </authorList>
    </citation>
    <scope>NUCLEOTIDE SEQUENCE [LARGE SCALE GENOMIC DNA]</scope>
    <source>
        <strain evidence="3">B5P</strain>
    </source>
</reference>
<protein>
    <submittedName>
        <fullName evidence="2">Uncharacterized protein</fullName>
    </submittedName>
</protein>
<evidence type="ECO:0000256" key="1">
    <source>
        <dbReference type="SAM" id="SignalP"/>
    </source>
</evidence>
<proteinExistence type="predicted"/>
<dbReference type="RefSeq" id="WP_139832348.1">
    <property type="nucleotide sequence ID" value="NZ_FXBL01000004.1"/>
</dbReference>
<keyword evidence="3" id="KW-1185">Reference proteome</keyword>
<dbReference type="EMBL" id="FXBL01000004">
    <property type="protein sequence ID" value="SMH50683.1"/>
    <property type="molecule type" value="Genomic_DNA"/>
</dbReference>
<feature type="signal peptide" evidence="1">
    <location>
        <begin position="1"/>
        <end position="26"/>
    </location>
</feature>
<accession>A0A1X7PGP6</accession>
<keyword evidence="1" id="KW-0732">Signal</keyword>
<sequence length="123" mass="13469">MANLLKTAFLSALIGLGALGAAPASAQSGVYLGLGGGHHGPSVGVWFGDSGHSYRRYDRRHDRRWEHRRGCSAGQALNKAERMGIRHARVVDIDRRSVDVRGRKYGERVRVSFARAPGCPLIY</sequence>
<dbReference type="AlphaFoldDB" id="A0A1X7PGP6"/>
<organism evidence="2 3">
    <name type="scientific">Mesorhizobium australicum</name>
    <dbReference type="NCBI Taxonomy" id="536018"/>
    <lineage>
        <taxon>Bacteria</taxon>
        <taxon>Pseudomonadati</taxon>
        <taxon>Pseudomonadota</taxon>
        <taxon>Alphaproteobacteria</taxon>
        <taxon>Hyphomicrobiales</taxon>
        <taxon>Phyllobacteriaceae</taxon>
        <taxon>Mesorhizobium</taxon>
    </lineage>
</organism>
<evidence type="ECO:0000313" key="3">
    <source>
        <dbReference type="Proteomes" id="UP000193083"/>
    </source>
</evidence>
<dbReference type="Proteomes" id="UP000193083">
    <property type="component" value="Unassembled WGS sequence"/>
</dbReference>